<protein>
    <recommendedName>
        <fullName evidence="2">histidine kinase</fullName>
        <ecNumber evidence="2">2.7.13.3</ecNumber>
    </recommendedName>
</protein>
<dbReference type="SMART" id="SM00388">
    <property type="entry name" value="HisKA"/>
    <property type="match status" value="1"/>
</dbReference>
<keyword evidence="3" id="KW-1133">Transmembrane helix</keyword>
<dbReference type="PROSITE" id="PS50112">
    <property type="entry name" value="PAS"/>
    <property type="match status" value="1"/>
</dbReference>
<feature type="transmembrane region" description="Helical" evidence="3">
    <location>
        <begin position="20"/>
        <end position="49"/>
    </location>
</feature>
<name>A0A1Q8ZX85_9HYPH</name>
<evidence type="ECO:0000259" key="4">
    <source>
        <dbReference type="PROSITE" id="PS50109"/>
    </source>
</evidence>
<accession>A0A1Q8ZX85</accession>
<dbReference type="AlphaFoldDB" id="A0A1Q8ZX85"/>
<dbReference type="InterPro" id="IPR003661">
    <property type="entry name" value="HisK_dim/P_dom"/>
</dbReference>
<feature type="transmembrane region" description="Helical" evidence="3">
    <location>
        <begin position="58"/>
        <end position="76"/>
    </location>
</feature>
<feature type="transmembrane region" description="Helical" evidence="3">
    <location>
        <begin position="82"/>
        <end position="103"/>
    </location>
</feature>
<dbReference type="InterPro" id="IPR035965">
    <property type="entry name" value="PAS-like_dom_sf"/>
</dbReference>
<dbReference type="GO" id="GO:0000155">
    <property type="term" value="F:phosphorelay sensor kinase activity"/>
    <property type="evidence" value="ECO:0007669"/>
    <property type="project" value="InterPro"/>
</dbReference>
<dbReference type="SMART" id="SM00091">
    <property type="entry name" value="PAS"/>
    <property type="match status" value="1"/>
</dbReference>
<dbReference type="NCBIfam" id="TIGR00229">
    <property type="entry name" value="sensory_box"/>
    <property type="match status" value="1"/>
</dbReference>
<dbReference type="SUPFAM" id="SSF55785">
    <property type="entry name" value="PYP-like sensor domain (PAS domain)"/>
    <property type="match status" value="1"/>
</dbReference>
<dbReference type="GO" id="GO:0005886">
    <property type="term" value="C:plasma membrane"/>
    <property type="evidence" value="ECO:0007669"/>
    <property type="project" value="TreeGrafter"/>
</dbReference>
<evidence type="ECO:0000256" key="2">
    <source>
        <dbReference type="ARBA" id="ARBA00012438"/>
    </source>
</evidence>
<dbReference type="Proteomes" id="UP000186894">
    <property type="component" value="Unassembled WGS sequence"/>
</dbReference>
<dbReference type="SUPFAM" id="SSF55874">
    <property type="entry name" value="ATPase domain of HSP90 chaperone/DNA topoisomerase II/histidine kinase"/>
    <property type="match status" value="1"/>
</dbReference>
<evidence type="ECO:0000313" key="6">
    <source>
        <dbReference type="EMBL" id="OLP46689.1"/>
    </source>
</evidence>
<dbReference type="PANTHER" id="PTHR45569:SF1">
    <property type="entry name" value="SENSOR PROTEIN KDPD"/>
    <property type="match status" value="1"/>
</dbReference>
<dbReference type="CDD" id="cd00082">
    <property type="entry name" value="HisKA"/>
    <property type="match status" value="1"/>
</dbReference>
<dbReference type="Gene3D" id="3.30.450.20">
    <property type="entry name" value="PAS domain"/>
    <property type="match status" value="1"/>
</dbReference>
<reference evidence="6 7" key="1">
    <citation type="submission" date="2016-09" db="EMBL/GenBank/DDBJ databases">
        <title>Rhizobium oryziradicis sp. nov., isolated from the root of rice.</title>
        <authorList>
            <person name="Zhao J."/>
            <person name="Zhang X."/>
        </authorList>
    </citation>
    <scope>NUCLEOTIDE SEQUENCE [LARGE SCALE GENOMIC DNA]</scope>
    <source>
        <strain evidence="6 7">N19</strain>
    </source>
</reference>
<keyword evidence="3" id="KW-0472">Membrane</keyword>
<evidence type="ECO:0000259" key="5">
    <source>
        <dbReference type="PROSITE" id="PS50112"/>
    </source>
</evidence>
<sequence>MDRGALLQNNNVLKMALSAALGAAIFCVEVFTHAQAGLASLYVCTLLILPEAMPTKDILFIFATCALLSACLFASIDDINQIYAVIFFIVNILMYLYILYFVIFRRKETEYLSNLATEADDAIIISDAQDQIVYWSHGSELLYGWSSSEAKGQVSTTLLKTIFPVSQEACHAALLRDGKWEGELSQISKHGKRVMVLSRRLLQHDGSGAAHTTIETTIDMTLNCDRQDHIQKAAWQSDDVFRNILLAQMTSSVAHDLSQPISALMIGSKASLRWLQRDVCNIDEAKNAVENVIANAHRAGEVVGRVRQLAGPDTNLCETIALHSLIKQALETHQSGLLYHRVALEMAFEDELPELTGNQTLLSKVFADLLISVVNARPSGLSAYRLKIEIKKHINYFGLREIIVEIGARSAFDHFDRLVRDKEPSQDLVNDTIGSKLAVCRFIIESHSWRLDIASDPSYGVAFRIKIPIQKDNHLEIG</sequence>
<dbReference type="CDD" id="cd00130">
    <property type="entry name" value="PAS"/>
    <property type="match status" value="1"/>
</dbReference>
<feature type="domain" description="PAS" evidence="5">
    <location>
        <begin position="108"/>
        <end position="164"/>
    </location>
</feature>
<evidence type="ECO:0000256" key="1">
    <source>
        <dbReference type="ARBA" id="ARBA00000085"/>
    </source>
</evidence>
<evidence type="ECO:0000313" key="7">
    <source>
        <dbReference type="Proteomes" id="UP000186894"/>
    </source>
</evidence>
<organism evidence="6 7">
    <name type="scientific">Rhizobium oryziradicis</name>
    <dbReference type="NCBI Taxonomy" id="1867956"/>
    <lineage>
        <taxon>Bacteria</taxon>
        <taxon>Pseudomonadati</taxon>
        <taxon>Pseudomonadota</taxon>
        <taxon>Alphaproteobacteria</taxon>
        <taxon>Hyphomicrobiales</taxon>
        <taxon>Rhizobiaceae</taxon>
        <taxon>Rhizobium/Agrobacterium group</taxon>
        <taxon>Rhizobium</taxon>
    </lineage>
</organism>
<feature type="domain" description="Histidine kinase" evidence="4">
    <location>
        <begin position="252"/>
        <end position="471"/>
    </location>
</feature>
<dbReference type="PROSITE" id="PS50109">
    <property type="entry name" value="HIS_KIN"/>
    <property type="match status" value="1"/>
</dbReference>
<keyword evidence="7" id="KW-1185">Reference proteome</keyword>
<comment type="caution">
    <text evidence="6">The sequence shown here is derived from an EMBL/GenBank/DDBJ whole genome shotgun (WGS) entry which is preliminary data.</text>
</comment>
<dbReference type="InterPro" id="IPR036890">
    <property type="entry name" value="HATPase_C_sf"/>
</dbReference>
<dbReference type="InterPro" id="IPR052023">
    <property type="entry name" value="Histidine_kinase_KdpD"/>
</dbReference>
<proteinExistence type="predicted"/>
<comment type="catalytic activity">
    <reaction evidence="1">
        <text>ATP + protein L-histidine = ADP + protein N-phospho-L-histidine.</text>
        <dbReference type="EC" id="2.7.13.3"/>
    </reaction>
</comment>
<gene>
    <name evidence="6" type="ORF">BJF95_15275</name>
</gene>
<dbReference type="PANTHER" id="PTHR45569">
    <property type="entry name" value="SENSOR PROTEIN KDPD"/>
    <property type="match status" value="1"/>
</dbReference>
<keyword evidence="3" id="KW-0812">Transmembrane</keyword>
<evidence type="ECO:0000256" key="3">
    <source>
        <dbReference type="SAM" id="Phobius"/>
    </source>
</evidence>
<dbReference type="EMBL" id="MKIM01000019">
    <property type="protein sequence ID" value="OLP46689.1"/>
    <property type="molecule type" value="Genomic_DNA"/>
</dbReference>
<dbReference type="STRING" id="1867956.BJF95_15275"/>
<dbReference type="InterPro" id="IPR005467">
    <property type="entry name" value="His_kinase_dom"/>
</dbReference>
<dbReference type="Gene3D" id="3.30.565.10">
    <property type="entry name" value="Histidine kinase-like ATPase, C-terminal domain"/>
    <property type="match status" value="1"/>
</dbReference>
<dbReference type="EC" id="2.7.13.3" evidence="2"/>
<dbReference type="InterPro" id="IPR000014">
    <property type="entry name" value="PAS"/>
</dbReference>
<dbReference type="Gene3D" id="1.10.287.130">
    <property type="match status" value="1"/>
</dbReference>